<evidence type="ECO:0000256" key="5">
    <source>
        <dbReference type="ARBA" id="ARBA00022833"/>
    </source>
</evidence>
<keyword evidence="7 10" id="KW-0472">Membrane</keyword>
<keyword evidence="13" id="KW-1185">Reference proteome</keyword>
<evidence type="ECO:0000256" key="9">
    <source>
        <dbReference type="SAM" id="MobiDB-lite"/>
    </source>
</evidence>
<keyword evidence="2 10" id="KW-0812">Transmembrane</keyword>
<comment type="caution">
    <text evidence="12">The sequence shown here is derived from an EMBL/GenBank/DDBJ whole genome shotgun (WGS) entry which is preliminary data.</text>
</comment>
<evidence type="ECO:0000256" key="4">
    <source>
        <dbReference type="ARBA" id="ARBA00022771"/>
    </source>
</evidence>
<feature type="compositionally biased region" description="Pro residues" evidence="9">
    <location>
        <begin position="180"/>
        <end position="189"/>
    </location>
</feature>
<dbReference type="Proteomes" id="UP001140172">
    <property type="component" value="Unassembled WGS sequence"/>
</dbReference>
<feature type="region of interest" description="Disordered" evidence="9">
    <location>
        <begin position="144"/>
        <end position="189"/>
    </location>
</feature>
<feature type="transmembrane region" description="Helical" evidence="10">
    <location>
        <begin position="6"/>
        <end position="26"/>
    </location>
</feature>
<evidence type="ECO:0000256" key="3">
    <source>
        <dbReference type="ARBA" id="ARBA00022723"/>
    </source>
</evidence>
<dbReference type="GO" id="GO:0016020">
    <property type="term" value="C:membrane"/>
    <property type="evidence" value="ECO:0007669"/>
    <property type="project" value="UniProtKB-SubCell"/>
</dbReference>
<dbReference type="PANTHER" id="PTHR47168:SF1">
    <property type="entry name" value="OS02G0798600 PROTEIN"/>
    <property type="match status" value="1"/>
</dbReference>
<reference evidence="12" key="1">
    <citation type="submission" date="2022-07" db="EMBL/GenBank/DDBJ databases">
        <title>Phylogenomic reconstructions and comparative analyses of Kickxellomycotina fungi.</title>
        <authorList>
            <person name="Reynolds N.K."/>
            <person name="Stajich J.E."/>
            <person name="Barry K."/>
            <person name="Grigoriev I.V."/>
            <person name="Crous P."/>
            <person name="Smith M.E."/>
        </authorList>
    </citation>
    <scope>NUCLEOTIDE SEQUENCE</scope>
    <source>
        <strain evidence="12">BCRC 34489</strain>
    </source>
</reference>
<dbReference type="OrthoDB" id="8062037at2759"/>
<keyword evidence="5" id="KW-0862">Zinc</keyword>
<evidence type="ECO:0000313" key="12">
    <source>
        <dbReference type="EMBL" id="KAJ2786914.1"/>
    </source>
</evidence>
<dbReference type="CDD" id="cd16473">
    <property type="entry name" value="RING-H2_RNF103"/>
    <property type="match status" value="1"/>
</dbReference>
<feature type="compositionally biased region" description="Basic and acidic residues" evidence="9">
    <location>
        <begin position="144"/>
        <end position="157"/>
    </location>
</feature>
<dbReference type="GO" id="GO:0008270">
    <property type="term" value="F:zinc ion binding"/>
    <property type="evidence" value="ECO:0007669"/>
    <property type="project" value="UniProtKB-KW"/>
</dbReference>
<evidence type="ECO:0000256" key="6">
    <source>
        <dbReference type="ARBA" id="ARBA00022989"/>
    </source>
</evidence>
<dbReference type="Gene3D" id="3.30.40.10">
    <property type="entry name" value="Zinc/RING finger domain, C3HC4 (zinc finger)"/>
    <property type="match status" value="1"/>
</dbReference>
<keyword evidence="3" id="KW-0479">Metal-binding</keyword>
<gene>
    <name evidence="12" type="ORF">GGI15_001127</name>
</gene>
<proteinExistence type="predicted"/>
<evidence type="ECO:0000256" key="2">
    <source>
        <dbReference type="ARBA" id="ARBA00022692"/>
    </source>
</evidence>
<dbReference type="InterPro" id="IPR013083">
    <property type="entry name" value="Znf_RING/FYVE/PHD"/>
</dbReference>
<dbReference type="EMBL" id="JANBUM010000039">
    <property type="protein sequence ID" value="KAJ2786914.1"/>
    <property type="molecule type" value="Genomic_DNA"/>
</dbReference>
<name>A0A9W8LMU5_9FUNG</name>
<dbReference type="PROSITE" id="PS50089">
    <property type="entry name" value="ZF_RING_2"/>
    <property type="match status" value="1"/>
</dbReference>
<dbReference type="SUPFAM" id="SSF57850">
    <property type="entry name" value="RING/U-box"/>
    <property type="match status" value="1"/>
</dbReference>
<evidence type="ECO:0000259" key="11">
    <source>
        <dbReference type="PROSITE" id="PS50089"/>
    </source>
</evidence>
<sequence length="189" mass="20832">MTSDLNIFIIVAVSVSVVTIILMIGARNNRPVKPYNPFAKDELQLLPTISLTQSNIDALNSSKTEADDEGRKSLETDDGNLRYASPECSICLVSYEVADTVRVLSCSHTYHAECIDVWLTQRSSRCPICKLDIRQALGFEHRTLAEKPSADEPRENADATIGVPPQPQQQQQHSHVIDITPPPPAVLPT</sequence>
<dbReference type="SMART" id="SM00184">
    <property type="entry name" value="RING"/>
    <property type="match status" value="1"/>
</dbReference>
<organism evidence="12 13">
    <name type="scientific">Coemansia interrupta</name>
    <dbReference type="NCBI Taxonomy" id="1126814"/>
    <lineage>
        <taxon>Eukaryota</taxon>
        <taxon>Fungi</taxon>
        <taxon>Fungi incertae sedis</taxon>
        <taxon>Zoopagomycota</taxon>
        <taxon>Kickxellomycotina</taxon>
        <taxon>Kickxellomycetes</taxon>
        <taxon>Kickxellales</taxon>
        <taxon>Kickxellaceae</taxon>
        <taxon>Coemansia</taxon>
    </lineage>
</organism>
<evidence type="ECO:0000256" key="8">
    <source>
        <dbReference type="PROSITE-ProRule" id="PRU00175"/>
    </source>
</evidence>
<accession>A0A9W8LMU5</accession>
<evidence type="ECO:0000256" key="1">
    <source>
        <dbReference type="ARBA" id="ARBA00004167"/>
    </source>
</evidence>
<dbReference type="InterPro" id="IPR001841">
    <property type="entry name" value="Znf_RING"/>
</dbReference>
<dbReference type="AlphaFoldDB" id="A0A9W8LMU5"/>
<comment type="subcellular location">
    <subcellularLocation>
        <location evidence="1">Membrane</location>
        <topology evidence="1">Single-pass membrane protein</topology>
    </subcellularLocation>
</comment>
<evidence type="ECO:0000313" key="13">
    <source>
        <dbReference type="Proteomes" id="UP001140172"/>
    </source>
</evidence>
<protein>
    <recommendedName>
        <fullName evidence="11">RING-type domain-containing protein</fullName>
    </recommendedName>
</protein>
<keyword evidence="4 8" id="KW-0863">Zinc-finger</keyword>
<evidence type="ECO:0000256" key="7">
    <source>
        <dbReference type="ARBA" id="ARBA00023136"/>
    </source>
</evidence>
<evidence type="ECO:0000256" key="10">
    <source>
        <dbReference type="SAM" id="Phobius"/>
    </source>
</evidence>
<keyword evidence="6 10" id="KW-1133">Transmembrane helix</keyword>
<feature type="domain" description="RING-type" evidence="11">
    <location>
        <begin position="88"/>
        <end position="130"/>
    </location>
</feature>
<dbReference type="Pfam" id="PF13639">
    <property type="entry name" value="zf-RING_2"/>
    <property type="match status" value="1"/>
</dbReference>
<dbReference type="InterPro" id="IPR051653">
    <property type="entry name" value="E3_ligase_sorting_rcpt"/>
</dbReference>
<dbReference type="PANTHER" id="PTHR47168">
    <property type="entry name" value="RING ZINC FINGER DOMAIN SUPERFAMILY PROTEIN-RELATED"/>
    <property type="match status" value="1"/>
</dbReference>